<evidence type="ECO:0000313" key="3">
    <source>
        <dbReference type="Proteomes" id="UP000189670"/>
    </source>
</evidence>
<comment type="caution">
    <text evidence="2">The sequence shown here is derived from an EMBL/GenBank/DDBJ whole genome shotgun (WGS) entry which is preliminary data.</text>
</comment>
<dbReference type="PROSITE" id="PS51186">
    <property type="entry name" value="GNAT"/>
    <property type="match status" value="1"/>
</dbReference>
<dbReference type="EMBL" id="ATBP01002508">
    <property type="protein sequence ID" value="ETR65782.1"/>
    <property type="molecule type" value="Genomic_DNA"/>
</dbReference>
<dbReference type="InterPro" id="IPR000182">
    <property type="entry name" value="GNAT_dom"/>
</dbReference>
<dbReference type="AlphaFoldDB" id="A0A1V1NT56"/>
<protein>
    <recommendedName>
        <fullName evidence="1">N-acetyltransferase domain-containing protein</fullName>
    </recommendedName>
</protein>
<reference evidence="3" key="1">
    <citation type="submission" date="2012-11" db="EMBL/GenBank/DDBJ databases">
        <authorList>
            <person name="Lucero-Rivera Y.E."/>
            <person name="Tovar-Ramirez D."/>
        </authorList>
    </citation>
    <scope>NUCLEOTIDE SEQUENCE [LARGE SCALE GENOMIC DNA]</scope>
    <source>
        <strain evidence="3">Araruama</strain>
    </source>
</reference>
<sequence length="164" mass="19770">MITDDLLTIDNVWQKMTPELQDEVRHFWQTNEIYLPQDEAIRRSKEIVFIARNVEGTIIGVNSVRRIFIQRMNNYFYYYRAMIDHLHRRKRIAVLLTHETQDYFERLFIEEKDRSCIGLYTVYENQALNVGVREVISPKTKFIFLGYNAQGKQMRVYYFKGAEI</sequence>
<organism evidence="2 3">
    <name type="scientific">Candidatus Magnetoglobus multicellularis str. Araruama</name>
    <dbReference type="NCBI Taxonomy" id="890399"/>
    <lineage>
        <taxon>Bacteria</taxon>
        <taxon>Pseudomonadati</taxon>
        <taxon>Thermodesulfobacteriota</taxon>
        <taxon>Desulfobacteria</taxon>
        <taxon>Desulfobacterales</taxon>
        <taxon>Desulfobacteraceae</taxon>
        <taxon>Candidatus Magnetoglobus</taxon>
    </lineage>
</organism>
<dbReference type="Proteomes" id="UP000189670">
    <property type="component" value="Unassembled WGS sequence"/>
</dbReference>
<gene>
    <name evidence="2" type="ORF">OMM_13723</name>
</gene>
<dbReference type="Gene3D" id="3.40.630.30">
    <property type="match status" value="1"/>
</dbReference>
<proteinExistence type="predicted"/>
<name>A0A1V1NT56_9BACT</name>
<evidence type="ECO:0000259" key="1">
    <source>
        <dbReference type="PROSITE" id="PS51186"/>
    </source>
</evidence>
<feature type="domain" description="N-acetyltransferase" evidence="1">
    <location>
        <begin position="1"/>
        <end position="164"/>
    </location>
</feature>
<dbReference type="GO" id="GO:0016747">
    <property type="term" value="F:acyltransferase activity, transferring groups other than amino-acyl groups"/>
    <property type="evidence" value="ECO:0007669"/>
    <property type="project" value="InterPro"/>
</dbReference>
<accession>A0A1V1NT56</accession>
<evidence type="ECO:0000313" key="2">
    <source>
        <dbReference type="EMBL" id="ETR65782.1"/>
    </source>
</evidence>